<dbReference type="VEuPathDB" id="FungiDB:P174DRAFT_23145"/>
<proteinExistence type="predicted"/>
<evidence type="ECO:0000313" key="2">
    <source>
        <dbReference type="Proteomes" id="UP000234474"/>
    </source>
</evidence>
<dbReference type="EMBL" id="MSZS01000001">
    <property type="protein sequence ID" value="PKX98600.1"/>
    <property type="molecule type" value="Genomic_DNA"/>
</dbReference>
<protein>
    <submittedName>
        <fullName evidence="1">Uncharacterized protein</fullName>
    </submittedName>
</protein>
<dbReference type="RefSeq" id="XP_024687195.1">
    <property type="nucleotide sequence ID" value="XM_024821407.1"/>
</dbReference>
<dbReference type="Proteomes" id="UP000234474">
    <property type="component" value="Unassembled WGS sequence"/>
</dbReference>
<name>A0A2I1CLU8_ASPN1</name>
<accession>A0A2I1CLU8</accession>
<keyword evidence="2" id="KW-1185">Reference proteome</keyword>
<reference evidence="2" key="1">
    <citation type="journal article" date="2018" name="Proc. Natl. Acad. Sci. U.S.A.">
        <title>Linking secondary metabolites to gene clusters through genome sequencing of six diverse Aspergillus species.</title>
        <authorList>
            <person name="Kaerboelling I."/>
            <person name="Vesth T.C."/>
            <person name="Frisvad J.C."/>
            <person name="Nybo J.L."/>
            <person name="Theobald S."/>
            <person name="Kuo A."/>
            <person name="Bowyer P."/>
            <person name="Matsuda Y."/>
            <person name="Mondo S."/>
            <person name="Lyhne E.K."/>
            <person name="Kogle M.E."/>
            <person name="Clum A."/>
            <person name="Lipzen A."/>
            <person name="Salamov A."/>
            <person name="Ngan C.Y."/>
            <person name="Daum C."/>
            <person name="Chiniquy J."/>
            <person name="Barry K."/>
            <person name="LaButti K."/>
            <person name="Haridas S."/>
            <person name="Simmons B.A."/>
            <person name="Magnuson J.K."/>
            <person name="Mortensen U.H."/>
            <person name="Larsen T.O."/>
            <person name="Grigoriev I.V."/>
            <person name="Baker S.E."/>
            <person name="Andersen M.R."/>
        </authorList>
    </citation>
    <scope>NUCLEOTIDE SEQUENCE [LARGE SCALE GENOMIC DNA]</scope>
    <source>
        <strain evidence="2">IBT 16806</strain>
    </source>
</reference>
<comment type="caution">
    <text evidence="1">The sequence shown here is derived from an EMBL/GenBank/DDBJ whole genome shotgun (WGS) entry which is preliminary data.</text>
</comment>
<organism evidence="1 2">
    <name type="scientific">Aspergillus novofumigatus (strain IBT 16806)</name>
    <dbReference type="NCBI Taxonomy" id="1392255"/>
    <lineage>
        <taxon>Eukaryota</taxon>
        <taxon>Fungi</taxon>
        <taxon>Dikarya</taxon>
        <taxon>Ascomycota</taxon>
        <taxon>Pezizomycotina</taxon>
        <taxon>Eurotiomycetes</taxon>
        <taxon>Eurotiomycetidae</taxon>
        <taxon>Eurotiales</taxon>
        <taxon>Aspergillaceae</taxon>
        <taxon>Aspergillus</taxon>
        <taxon>Aspergillus subgen. Fumigati</taxon>
    </lineage>
</organism>
<dbReference type="AlphaFoldDB" id="A0A2I1CLU8"/>
<dbReference type="GeneID" id="36528733"/>
<sequence>MDPWAVMMMNEPFLQICDPISNRLDLLFTHCHYFFSVFIFQLQSLRSTDWPADMGSSGLENWVILVIYTCWVWTQQLVVDRMRTY</sequence>
<dbReference type="OrthoDB" id="10505869at2759"/>
<gene>
    <name evidence="1" type="ORF">P174DRAFT_23145</name>
</gene>
<evidence type="ECO:0000313" key="1">
    <source>
        <dbReference type="EMBL" id="PKX98600.1"/>
    </source>
</evidence>